<evidence type="ECO:0000256" key="1">
    <source>
        <dbReference type="SAM" id="SignalP"/>
    </source>
</evidence>
<dbReference type="EMBL" id="GG738902">
    <property type="protein sequence ID" value="EFC39139.1"/>
    <property type="molecule type" value="Genomic_DNA"/>
</dbReference>
<dbReference type="Proteomes" id="UP000006671">
    <property type="component" value="Unassembled WGS sequence"/>
</dbReference>
<accession>D2VVN9</accession>
<sequence length="185" mass="20441">MRAYLLLVALLACLMIGVVCGAEEKASLTVAPAAFSEEEMARQLIGKLRGNVRGAGATCRFVNTDLLTKTFICDVSYEKKLVLKKIKVSGTVTMVAYLTRQKVQLKVETGGKTLFDKEFDMGLVNLDPICLDFLLDIGFCVQVRNIRFDIKGEGCAAFDIEGYFNAFGFRETVLKQPLGYNVNKC</sequence>
<dbReference type="AlphaFoldDB" id="D2VVN9"/>
<protein>
    <submittedName>
        <fullName evidence="2">Predicted protein</fullName>
    </submittedName>
</protein>
<evidence type="ECO:0000313" key="3">
    <source>
        <dbReference type="Proteomes" id="UP000006671"/>
    </source>
</evidence>
<gene>
    <name evidence="2" type="ORF">NAEGRDRAFT_73086</name>
</gene>
<feature type="signal peptide" evidence="1">
    <location>
        <begin position="1"/>
        <end position="21"/>
    </location>
</feature>
<dbReference type="KEGG" id="ngr:NAEGRDRAFT_73086"/>
<evidence type="ECO:0000313" key="2">
    <source>
        <dbReference type="EMBL" id="EFC39139.1"/>
    </source>
</evidence>
<dbReference type="RefSeq" id="XP_002671883.1">
    <property type="nucleotide sequence ID" value="XM_002671837.1"/>
</dbReference>
<feature type="chain" id="PRO_5003038711" evidence="1">
    <location>
        <begin position="22"/>
        <end position="185"/>
    </location>
</feature>
<reference evidence="2 3" key="1">
    <citation type="journal article" date="2010" name="Cell">
        <title>The genome of Naegleria gruberi illuminates early eukaryotic versatility.</title>
        <authorList>
            <person name="Fritz-Laylin L.K."/>
            <person name="Prochnik S.E."/>
            <person name="Ginger M.L."/>
            <person name="Dacks J.B."/>
            <person name="Carpenter M.L."/>
            <person name="Field M.C."/>
            <person name="Kuo A."/>
            <person name="Paredez A."/>
            <person name="Chapman J."/>
            <person name="Pham J."/>
            <person name="Shu S."/>
            <person name="Neupane R."/>
            <person name="Cipriano M."/>
            <person name="Mancuso J."/>
            <person name="Tu H."/>
            <person name="Salamov A."/>
            <person name="Lindquist E."/>
            <person name="Shapiro H."/>
            <person name="Lucas S."/>
            <person name="Grigoriev I.V."/>
            <person name="Cande W.Z."/>
            <person name="Fulton C."/>
            <person name="Rokhsar D.S."/>
            <person name="Dawson S.C."/>
        </authorList>
    </citation>
    <scope>NUCLEOTIDE SEQUENCE [LARGE SCALE GENOMIC DNA]</scope>
    <source>
        <strain evidence="2 3">NEG-M</strain>
    </source>
</reference>
<dbReference type="OrthoDB" id="10334879at2759"/>
<dbReference type="VEuPathDB" id="AmoebaDB:NAEGRDRAFT_73086"/>
<dbReference type="InParanoid" id="D2VVN9"/>
<dbReference type="GeneID" id="8858110"/>
<name>D2VVN9_NAEGR</name>
<keyword evidence="3" id="KW-1185">Reference proteome</keyword>
<keyword evidence="1" id="KW-0732">Signal</keyword>
<organism evidence="3">
    <name type="scientific">Naegleria gruberi</name>
    <name type="common">Amoeba</name>
    <dbReference type="NCBI Taxonomy" id="5762"/>
    <lineage>
        <taxon>Eukaryota</taxon>
        <taxon>Discoba</taxon>
        <taxon>Heterolobosea</taxon>
        <taxon>Tetramitia</taxon>
        <taxon>Eutetramitia</taxon>
        <taxon>Vahlkampfiidae</taxon>
        <taxon>Naegleria</taxon>
    </lineage>
</organism>
<proteinExistence type="predicted"/>